<reference evidence="5 7" key="1">
    <citation type="journal article" date="2018" name="Biodegradation">
        <title>1,4-Dioxane degradation characteristics of Rhodococcus aetherivorans JCM 14343.</title>
        <authorList>
            <person name="Inoue D."/>
            <person name="Tsunoda T."/>
            <person name="Yamamoto N."/>
            <person name="Ike M."/>
            <person name="Sei K."/>
        </authorList>
    </citation>
    <scope>NUCLEOTIDE SEQUENCE [LARGE SCALE GENOMIC DNA]</scope>
    <source>
        <strain evidence="5 7">JCM 14343</strain>
    </source>
</reference>
<evidence type="ECO:0000313" key="8">
    <source>
        <dbReference type="Proteomes" id="UP001163947"/>
    </source>
</evidence>
<feature type="domain" description="RsbT co-antagonist protein RsbRD N-terminal" evidence="3">
    <location>
        <begin position="43"/>
        <end position="183"/>
    </location>
</feature>
<dbReference type="Gene3D" id="1.10.10.2840">
    <property type="entry name" value="PucR C-terminal helix-turn-helix domain"/>
    <property type="match status" value="1"/>
</dbReference>
<accession>N1M4S9</accession>
<evidence type="ECO:0000256" key="1">
    <source>
        <dbReference type="ARBA" id="ARBA00006754"/>
    </source>
</evidence>
<dbReference type="AlphaFoldDB" id="A0A059MH35"/>
<dbReference type="PANTHER" id="PTHR33744:SF1">
    <property type="entry name" value="DNA-BINDING TRANSCRIPTIONAL ACTIVATOR ADER"/>
    <property type="match status" value="1"/>
</dbReference>
<evidence type="ECO:0000259" key="2">
    <source>
        <dbReference type="Pfam" id="PF13556"/>
    </source>
</evidence>
<reference evidence="6" key="3">
    <citation type="submission" date="2022-09" db="EMBL/GenBank/DDBJ databases">
        <title>The genome sequence of Rhodococcus aetherivorans N1.</title>
        <authorList>
            <person name="Jiang W."/>
        </authorList>
    </citation>
    <scope>NUCLEOTIDE SEQUENCE</scope>
    <source>
        <strain evidence="6">N1</strain>
    </source>
</reference>
<gene>
    <name evidence="6" type="ORF">OCS65_26555</name>
    <name evidence="5" type="ORF">RAJCM14343_0432</name>
</gene>
<evidence type="ECO:0000259" key="4">
    <source>
        <dbReference type="Pfam" id="PF17853"/>
    </source>
</evidence>
<dbReference type="EMBL" id="CP106982">
    <property type="protein sequence ID" value="UYF97074.1"/>
    <property type="molecule type" value="Genomic_DNA"/>
</dbReference>
<protein>
    <submittedName>
        <fullName evidence="6">Helix-turn-helix domain-containing protein</fullName>
    </submittedName>
</protein>
<dbReference type="EMBL" id="BLAH01000009">
    <property type="protein sequence ID" value="GES35185.1"/>
    <property type="molecule type" value="Genomic_DNA"/>
</dbReference>
<dbReference type="InterPro" id="IPR051448">
    <property type="entry name" value="CdaR-like_regulators"/>
</dbReference>
<feature type="domain" description="CdaR GGDEF-like" evidence="4">
    <location>
        <begin position="196"/>
        <end position="304"/>
    </location>
</feature>
<keyword evidence="7" id="KW-1185">Reference proteome</keyword>
<name>A0A059MH35_9NOCA</name>
<sequence length="424" mass="45792">MPHWTYELSGARAPQAEDEWLSPDAERVREALGGGAVTWAVEVGQDIAARIAQKIPALADEAAAREAVRRATTSTTLRALMLVAGLGEPDTTLASAEVGEIARDFARRGMALDDLLRAIRVGYAVLAAALLDAARLVLPPTESSAELRRISVLLFEVHDDFTAVAASAFIEEQSVWAAGVSAARFDLVNQILGAEDVDRVHAEKVLGYALAGPHIALVAWSGPHSTRDLRAVVDTVLRQRGVPSASLVLPVGLQTVWAWGTMTSGSSPHRYALPTFDDAFVVVGETGVGVEGFRRSHAEAKAVERLIRLRPGQGPCTVAHEHVALEVLLLSDPDAAEQFASRLLGPLAQREPRMAELRSTLRRYLDMDHSLSKVAAAEHISKNTVTYRVHKALNLCGHSGETTTDLRAALRIHEWLRGDPLARE</sequence>
<dbReference type="InterPro" id="IPR025751">
    <property type="entry name" value="RsbRD_N_dom"/>
</dbReference>
<comment type="similarity">
    <text evidence="1">Belongs to the CdaR family.</text>
</comment>
<feature type="domain" description="PucR C-terminal helix-turn-helix" evidence="2">
    <location>
        <begin position="357"/>
        <end position="411"/>
    </location>
</feature>
<evidence type="ECO:0000259" key="3">
    <source>
        <dbReference type="Pfam" id="PF14361"/>
    </source>
</evidence>
<dbReference type="RefSeq" id="WP_006932637.1">
    <property type="nucleotide sequence ID" value="NZ_BAAAYP010000032.1"/>
</dbReference>
<dbReference type="Pfam" id="PF14361">
    <property type="entry name" value="RsbRD_N"/>
    <property type="match status" value="1"/>
</dbReference>
<evidence type="ECO:0000313" key="7">
    <source>
        <dbReference type="Proteomes" id="UP000325466"/>
    </source>
</evidence>
<dbReference type="InterPro" id="IPR042070">
    <property type="entry name" value="PucR_C-HTH_sf"/>
</dbReference>
<evidence type="ECO:0000313" key="5">
    <source>
        <dbReference type="EMBL" id="GES35185.1"/>
    </source>
</evidence>
<accession>A0A059MH35</accession>
<proteinExistence type="inferred from homology"/>
<dbReference type="Pfam" id="PF13556">
    <property type="entry name" value="HTH_30"/>
    <property type="match status" value="1"/>
</dbReference>
<dbReference type="InterPro" id="IPR041522">
    <property type="entry name" value="CdaR_GGDEF"/>
</dbReference>
<dbReference type="Proteomes" id="UP000325466">
    <property type="component" value="Unassembled WGS sequence"/>
</dbReference>
<dbReference type="InterPro" id="IPR025736">
    <property type="entry name" value="PucR_C-HTH_dom"/>
</dbReference>
<reference evidence="5" key="2">
    <citation type="submission" date="2019-10" db="EMBL/GenBank/DDBJ databases">
        <title>Draft genome sequence of Rhodococcus aetherivorans JCM 14343.</title>
        <authorList>
            <person name="Inoue D."/>
            <person name="Nakazawa M."/>
            <person name="Yamamoto N."/>
            <person name="Sei K."/>
            <person name="Ike M."/>
        </authorList>
    </citation>
    <scope>NUCLEOTIDE SEQUENCE</scope>
    <source>
        <strain evidence="5">JCM 14343</strain>
    </source>
</reference>
<dbReference type="GeneID" id="83624057"/>
<dbReference type="Pfam" id="PF17853">
    <property type="entry name" value="GGDEF_2"/>
    <property type="match status" value="1"/>
</dbReference>
<evidence type="ECO:0000313" key="6">
    <source>
        <dbReference type="EMBL" id="UYF97074.1"/>
    </source>
</evidence>
<organism evidence="6 8">
    <name type="scientific">Rhodococcus aetherivorans</name>
    <dbReference type="NCBI Taxonomy" id="191292"/>
    <lineage>
        <taxon>Bacteria</taxon>
        <taxon>Bacillati</taxon>
        <taxon>Actinomycetota</taxon>
        <taxon>Actinomycetes</taxon>
        <taxon>Mycobacteriales</taxon>
        <taxon>Nocardiaceae</taxon>
        <taxon>Rhodococcus</taxon>
    </lineage>
</organism>
<dbReference type="PANTHER" id="PTHR33744">
    <property type="entry name" value="CARBOHYDRATE DIACID REGULATOR"/>
    <property type="match status" value="1"/>
</dbReference>
<dbReference type="Proteomes" id="UP001163947">
    <property type="component" value="Chromosome"/>
</dbReference>